<dbReference type="InterPro" id="IPR050266">
    <property type="entry name" value="AB_hydrolase_sf"/>
</dbReference>
<dbReference type="PRINTS" id="PR00111">
    <property type="entry name" value="ABHYDROLASE"/>
</dbReference>
<dbReference type="AlphaFoldDB" id="A0A136A5M1"/>
<keyword evidence="1" id="KW-0812">Transmembrane</keyword>
<dbReference type="EMBL" id="LSNE01000003">
    <property type="protein sequence ID" value="KXI30420.1"/>
    <property type="molecule type" value="Genomic_DNA"/>
</dbReference>
<dbReference type="Pfam" id="PF00561">
    <property type="entry name" value="Abhydrolase_1"/>
    <property type="match status" value="1"/>
</dbReference>
<dbReference type="InterPro" id="IPR000073">
    <property type="entry name" value="AB_hydrolase_1"/>
</dbReference>
<organism evidence="3 4">
    <name type="scientific">Paraglaciecola hydrolytica</name>
    <dbReference type="NCBI Taxonomy" id="1799789"/>
    <lineage>
        <taxon>Bacteria</taxon>
        <taxon>Pseudomonadati</taxon>
        <taxon>Pseudomonadota</taxon>
        <taxon>Gammaproteobacteria</taxon>
        <taxon>Alteromonadales</taxon>
        <taxon>Alteromonadaceae</taxon>
        <taxon>Paraglaciecola</taxon>
    </lineage>
</organism>
<dbReference type="Proteomes" id="UP000070299">
    <property type="component" value="Unassembled WGS sequence"/>
</dbReference>
<comment type="caution">
    <text evidence="3">The sequence shown here is derived from an EMBL/GenBank/DDBJ whole genome shotgun (WGS) entry which is preliminary data.</text>
</comment>
<keyword evidence="1" id="KW-1133">Transmembrane helix</keyword>
<gene>
    <name evidence="3" type="ORF">AX660_10670</name>
</gene>
<dbReference type="RefSeq" id="WP_068374849.1">
    <property type="nucleotide sequence ID" value="NZ_LSNE01000003.1"/>
</dbReference>
<dbReference type="PANTHER" id="PTHR43798">
    <property type="entry name" value="MONOACYLGLYCEROL LIPASE"/>
    <property type="match status" value="1"/>
</dbReference>
<accession>A0A136A5M1</accession>
<dbReference type="SUPFAM" id="SSF53474">
    <property type="entry name" value="alpha/beta-Hydrolases"/>
    <property type="match status" value="1"/>
</dbReference>
<evidence type="ECO:0000313" key="3">
    <source>
        <dbReference type="EMBL" id="KXI30420.1"/>
    </source>
</evidence>
<keyword evidence="1" id="KW-0472">Membrane</keyword>
<name>A0A136A5M1_9ALTE</name>
<dbReference type="STRING" id="1799789.AX660_10670"/>
<evidence type="ECO:0000313" key="4">
    <source>
        <dbReference type="Proteomes" id="UP000070299"/>
    </source>
</evidence>
<dbReference type="InterPro" id="IPR029058">
    <property type="entry name" value="AB_hydrolase_fold"/>
</dbReference>
<proteinExistence type="predicted"/>
<reference evidence="4" key="1">
    <citation type="submission" date="2016-02" db="EMBL/GenBank/DDBJ databases">
        <authorList>
            <person name="Schultz-Johansen M."/>
            <person name="Glaring M.A."/>
            <person name="Bech P.K."/>
            <person name="Stougaard P."/>
        </authorList>
    </citation>
    <scope>NUCLEOTIDE SEQUENCE [LARGE SCALE GENOMIC DNA]</scope>
    <source>
        <strain evidence="4">S66</strain>
    </source>
</reference>
<evidence type="ECO:0000259" key="2">
    <source>
        <dbReference type="Pfam" id="PF00561"/>
    </source>
</evidence>
<feature type="transmembrane region" description="Helical" evidence="1">
    <location>
        <begin position="12"/>
        <end position="29"/>
    </location>
</feature>
<dbReference type="Gene3D" id="3.40.50.1820">
    <property type="entry name" value="alpha/beta hydrolase"/>
    <property type="match status" value="1"/>
</dbReference>
<protein>
    <recommendedName>
        <fullName evidence="2">AB hydrolase-1 domain-containing protein</fullName>
    </recommendedName>
</protein>
<evidence type="ECO:0000256" key="1">
    <source>
        <dbReference type="SAM" id="Phobius"/>
    </source>
</evidence>
<keyword evidence="4" id="KW-1185">Reference proteome</keyword>
<sequence length="319" mass="35933">MRARQIITFPLKLLAIVVVVYVLWVLIVYRDIPVDELERRYGGDNLQTVDIDGVKLRYKVEGQGPVLVLIHSHFYTMRQWQPWVDVLKHDFTVVRFDLTSHGLTGPDPSHDYSRQRSSDLVAGLLDHLTIQQASIVGSSTGAGIAYTFAAAHPERIQSLVLMNAPGMPKTSNKYMDRTLPSWGGFIFYLLPEGLFEAFLKAPIIDDSLVTPELLTEFFDMYRRDGNRMAEYERMSSYDKNDITPLLAQITAPTLVMWGEENPQLPVEHVALFMKKLTASPSVQKIIYPNIGHVIPLEIPVQGALDLATFVQAQTGNSHP</sequence>
<feature type="domain" description="AB hydrolase-1" evidence="2">
    <location>
        <begin position="65"/>
        <end position="297"/>
    </location>
</feature>
<dbReference type="OrthoDB" id="5853561at2"/>